<dbReference type="PANTHER" id="PTHR34597">
    <property type="entry name" value="SLR1661 PROTEIN"/>
    <property type="match status" value="1"/>
</dbReference>
<evidence type="ECO:0000256" key="4">
    <source>
        <dbReference type="SAM" id="MobiDB-lite"/>
    </source>
</evidence>
<keyword evidence="1" id="KW-1134">Transmembrane beta strand</keyword>
<dbReference type="InterPro" id="IPR051544">
    <property type="entry name" value="TPS_OM_transporter"/>
</dbReference>
<feature type="signal peptide" evidence="5">
    <location>
        <begin position="1"/>
        <end position="28"/>
    </location>
</feature>
<feature type="chain" id="PRO_5046879064" evidence="5">
    <location>
        <begin position="29"/>
        <end position="571"/>
    </location>
</feature>
<proteinExistence type="predicted"/>
<evidence type="ECO:0000256" key="1">
    <source>
        <dbReference type="ARBA" id="ARBA00022452"/>
    </source>
</evidence>
<sequence length="571" mass="60674">MKLTTKLHQTIKPLPALLLILAPLAAPAADVAVPGAGSMLQQLQPLKPATPSSQGTGLTLERKSNGQLPPSAPFAVQTVLISGNENIDTHTLHALVADAEGKSLTLPDLASLAARLTDYYHNRGYPLARAFIPAQTIQSGMVRIEIMEARYGKIALDNHSGADDALLKDTLAPLQSGRTIEQAGLERALLLLSDIPGLMSNTILKAGERPGTSDLSVNAASSPPVNGNLTVDGYGNRYTGRPRVSGTVNVVNPLHHGDVLNLSGLSSGEGVNYGRISYETLLNGYGTRLGGSYLAMRYELGGLLSSLNAQGTAQAGSVWAKQPLIRGRDFNLYGQIGYERTELRDRIASAGIRTYRHLDDGTLGLYGDARDRLLSGAVNTWSVGWTLGQVDFDVAEARLADKATVKTQGTFSKWNVSLSRLQNLGERDGLYLAFSGQWAQDNLDPSKKMVVGGPYTVRGYDMGAVSGDTAYIGTAELRHALGAGSYGQWQAVAFIDGAYVQINQNTWTNGKNNATLNGAGAGLNWLGPKMNWPIASQLNARAYIATPVGPAPELAGATNPVRAWMEIGVGF</sequence>
<comment type="caution">
    <text evidence="8">The sequence shown here is derived from an EMBL/GenBank/DDBJ whole genome shotgun (WGS) entry which is preliminary data.</text>
</comment>
<dbReference type="InterPro" id="IPR013686">
    <property type="entry name" value="Polypept-transport_assoc_ShlB"/>
</dbReference>
<dbReference type="Proteomes" id="UP000733744">
    <property type="component" value="Unassembled WGS sequence"/>
</dbReference>
<dbReference type="InterPro" id="IPR005565">
    <property type="entry name" value="Hemolysn_activator_HlyB_C"/>
</dbReference>
<feature type="compositionally biased region" description="Polar residues" evidence="4">
    <location>
        <begin position="46"/>
        <end position="57"/>
    </location>
</feature>
<keyword evidence="5" id="KW-0732">Signal</keyword>
<feature type="domain" description="Polypeptide-transport-associated ShlB-type" evidence="7">
    <location>
        <begin position="74"/>
        <end position="148"/>
    </location>
</feature>
<evidence type="ECO:0000256" key="5">
    <source>
        <dbReference type="SAM" id="SignalP"/>
    </source>
</evidence>
<evidence type="ECO:0000313" key="8">
    <source>
        <dbReference type="EMBL" id="TRW96087.1"/>
    </source>
</evidence>
<dbReference type="PANTHER" id="PTHR34597:SF1">
    <property type="entry name" value="HEME_HEMOPEXIN TRANSPORTER PROTEIN HUXB"/>
    <property type="match status" value="1"/>
</dbReference>
<organism evidence="8 9">
    <name type="scientific">Candidatus Methylobacter oryzae</name>
    <dbReference type="NCBI Taxonomy" id="2497749"/>
    <lineage>
        <taxon>Bacteria</taxon>
        <taxon>Pseudomonadati</taxon>
        <taxon>Pseudomonadota</taxon>
        <taxon>Gammaproteobacteria</taxon>
        <taxon>Methylococcales</taxon>
        <taxon>Methylococcaceae</taxon>
        <taxon>Methylobacter</taxon>
    </lineage>
</organism>
<evidence type="ECO:0000259" key="7">
    <source>
        <dbReference type="Pfam" id="PF08479"/>
    </source>
</evidence>
<gene>
    <name evidence="8" type="ORF">EKO24_009080</name>
</gene>
<evidence type="ECO:0000256" key="2">
    <source>
        <dbReference type="ARBA" id="ARBA00022692"/>
    </source>
</evidence>
<dbReference type="Gene3D" id="3.10.20.310">
    <property type="entry name" value="membrane protein fhac"/>
    <property type="match status" value="1"/>
</dbReference>
<dbReference type="Pfam" id="PF08479">
    <property type="entry name" value="POTRA_2"/>
    <property type="match status" value="1"/>
</dbReference>
<accession>A0ABY3CCH3</accession>
<dbReference type="EMBL" id="RYFG02000085">
    <property type="protein sequence ID" value="TRW96087.1"/>
    <property type="molecule type" value="Genomic_DNA"/>
</dbReference>
<keyword evidence="2" id="KW-0812">Transmembrane</keyword>
<dbReference type="RefSeq" id="WP_127026914.1">
    <property type="nucleotide sequence ID" value="NZ_RYFG02000085.1"/>
</dbReference>
<evidence type="ECO:0000313" key="9">
    <source>
        <dbReference type="Proteomes" id="UP000733744"/>
    </source>
</evidence>
<name>A0ABY3CCH3_9GAMM</name>
<evidence type="ECO:0000259" key="6">
    <source>
        <dbReference type="Pfam" id="PF03865"/>
    </source>
</evidence>
<dbReference type="Gene3D" id="2.40.160.50">
    <property type="entry name" value="membrane protein fhac: a member of the omp85/tpsb transporter family"/>
    <property type="match status" value="1"/>
</dbReference>
<feature type="domain" description="Haemolysin activator HlyB C-terminal" evidence="6">
    <location>
        <begin position="211"/>
        <end position="524"/>
    </location>
</feature>
<feature type="region of interest" description="Disordered" evidence="4">
    <location>
        <begin position="46"/>
        <end position="68"/>
    </location>
</feature>
<reference evidence="8 9" key="1">
    <citation type="journal article" date="2019" name="Antonie Van Leeuwenhoek">
        <title>Description of 'Ca. Methylobacter oryzae' KRF1, a novel species from the environmentally important Methylobacter clade 2.</title>
        <authorList>
            <person name="Khatri K."/>
            <person name="Mohite J.A."/>
            <person name="Pandit P.S."/>
            <person name="Bahulikar R."/>
            <person name="Rahalkar M.C."/>
        </authorList>
    </citation>
    <scope>NUCLEOTIDE SEQUENCE [LARGE SCALE GENOMIC DNA]</scope>
    <source>
        <strain evidence="8 9">KRF1</strain>
    </source>
</reference>
<keyword evidence="1" id="KW-0472">Membrane</keyword>
<dbReference type="Pfam" id="PF03865">
    <property type="entry name" value="ShlB"/>
    <property type="match status" value="1"/>
</dbReference>
<protein>
    <submittedName>
        <fullName evidence="8">ShlB/FhaC/HecB family hemolysin secretion/activation protein</fullName>
    </submittedName>
</protein>
<keyword evidence="3" id="KW-0998">Cell outer membrane</keyword>
<evidence type="ECO:0000256" key="3">
    <source>
        <dbReference type="ARBA" id="ARBA00023237"/>
    </source>
</evidence>
<keyword evidence="9" id="KW-1185">Reference proteome</keyword>